<evidence type="ECO:0000256" key="5">
    <source>
        <dbReference type="ARBA" id="ARBA00023136"/>
    </source>
</evidence>
<dbReference type="PROSITE" id="PS50850">
    <property type="entry name" value="MFS"/>
    <property type="match status" value="1"/>
</dbReference>
<dbReference type="InParanoid" id="A0A420XNV8"/>
<dbReference type="InterPro" id="IPR020846">
    <property type="entry name" value="MFS_dom"/>
</dbReference>
<feature type="transmembrane region" description="Helical" evidence="6">
    <location>
        <begin position="384"/>
        <end position="403"/>
    </location>
</feature>
<name>A0A420XNV8_9ACTN</name>
<keyword evidence="9" id="KW-1185">Reference proteome</keyword>
<evidence type="ECO:0000313" key="9">
    <source>
        <dbReference type="Proteomes" id="UP000281955"/>
    </source>
</evidence>
<reference evidence="8 9" key="1">
    <citation type="submission" date="2018-10" db="EMBL/GenBank/DDBJ databases">
        <title>Genomic Encyclopedia of Archaeal and Bacterial Type Strains, Phase II (KMG-II): from individual species to whole genera.</title>
        <authorList>
            <person name="Goeker M."/>
        </authorList>
    </citation>
    <scope>NUCLEOTIDE SEQUENCE [LARGE SCALE GENOMIC DNA]</scope>
    <source>
        <strain evidence="8 9">RP-AC37</strain>
    </source>
</reference>
<dbReference type="OrthoDB" id="9815525at2"/>
<sequence>MPEDLLLADRDFRLLLLGQTTSQLGTQVSGVAVPLLAVLVLDASPFELGLVSASATVSFALVGLPAGAWLDRVRRRPVLVACDLVRAVLLASIPVAAAAGVLGIGQLVVVSLLVGFARVFFDVGYQSYLPGLVGRDRVLAGNSALEAVRATGQVAGPGLGGWLVGVLGAADVVAVQAATFAVSAVSLLAIRAQEAPPPARVARTRLRAEVEEGLRFVLGSRVLRALALCSALGNFSFAVASAVTVVFMAHTLGLSPAAIGAVMAAGSVAVMVGAACIPSLGRWFGSARLTWLSVAVSAPLTLLGPFAWDSGAASIALLVVSAAAGEAGQIVYAVTSVSLRQRLVPEHLLSRVSATSRFLIMGLFPLGALLGGVLGSLVGARTTLWVAAGLMCLSCLPVAAVVGRAREVDELS</sequence>
<comment type="subcellular location">
    <subcellularLocation>
        <location evidence="1">Cell membrane</location>
        <topology evidence="1">Multi-pass membrane protein</topology>
    </subcellularLocation>
</comment>
<dbReference type="InterPro" id="IPR011701">
    <property type="entry name" value="MFS"/>
</dbReference>
<dbReference type="SUPFAM" id="SSF103473">
    <property type="entry name" value="MFS general substrate transporter"/>
    <property type="match status" value="1"/>
</dbReference>
<evidence type="ECO:0000256" key="4">
    <source>
        <dbReference type="ARBA" id="ARBA00022989"/>
    </source>
</evidence>
<feature type="domain" description="Major facilitator superfamily (MFS) profile" evidence="7">
    <location>
        <begin position="222"/>
        <end position="412"/>
    </location>
</feature>
<evidence type="ECO:0000256" key="6">
    <source>
        <dbReference type="SAM" id="Phobius"/>
    </source>
</evidence>
<dbReference type="Proteomes" id="UP000281955">
    <property type="component" value="Unassembled WGS sequence"/>
</dbReference>
<dbReference type="PANTHER" id="PTHR23513:SF6">
    <property type="entry name" value="MAJOR FACILITATOR SUPERFAMILY ASSOCIATED DOMAIN-CONTAINING PROTEIN"/>
    <property type="match status" value="1"/>
</dbReference>
<evidence type="ECO:0000259" key="7">
    <source>
        <dbReference type="PROSITE" id="PS50850"/>
    </source>
</evidence>
<keyword evidence="5 6" id="KW-0472">Membrane</keyword>
<evidence type="ECO:0000256" key="3">
    <source>
        <dbReference type="ARBA" id="ARBA00022692"/>
    </source>
</evidence>
<dbReference type="Gene3D" id="1.20.1250.20">
    <property type="entry name" value="MFS general substrate transporter like domains"/>
    <property type="match status" value="1"/>
</dbReference>
<dbReference type="GO" id="GO:0022857">
    <property type="term" value="F:transmembrane transporter activity"/>
    <property type="evidence" value="ECO:0007669"/>
    <property type="project" value="InterPro"/>
</dbReference>
<keyword evidence="4 6" id="KW-1133">Transmembrane helix</keyword>
<feature type="transmembrane region" description="Helical" evidence="6">
    <location>
        <begin position="314"/>
        <end position="337"/>
    </location>
</feature>
<organism evidence="8 9">
    <name type="scientific">Motilibacter peucedani</name>
    <dbReference type="NCBI Taxonomy" id="598650"/>
    <lineage>
        <taxon>Bacteria</taxon>
        <taxon>Bacillati</taxon>
        <taxon>Actinomycetota</taxon>
        <taxon>Actinomycetes</taxon>
        <taxon>Motilibacterales</taxon>
        <taxon>Motilibacteraceae</taxon>
        <taxon>Motilibacter</taxon>
    </lineage>
</organism>
<dbReference type="CDD" id="cd06173">
    <property type="entry name" value="MFS_MefA_like"/>
    <property type="match status" value="1"/>
</dbReference>
<accession>A0A420XNV8</accession>
<keyword evidence="3 6" id="KW-0812">Transmembrane</keyword>
<dbReference type="InterPro" id="IPR036259">
    <property type="entry name" value="MFS_trans_sf"/>
</dbReference>
<gene>
    <name evidence="8" type="ORF">CLV35_2387</name>
</gene>
<feature type="transmembrane region" description="Helical" evidence="6">
    <location>
        <begin position="289"/>
        <end position="308"/>
    </location>
</feature>
<evidence type="ECO:0000313" key="8">
    <source>
        <dbReference type="EMBL" id="RKS73893.1"/>
    </source>
</evidence>
<feature type="transmembrane region" description="Helical" evidence="6">
    <location>
        <begin position="88"/>
        <end position="121"/>
    </location>
</feature>
<dbReference type="AlphaFoldDB" id="A0A420XNV8"/>
<dbReference type="Pfam" id="PF07690">
    <property type="entry name" value="MFS_1"/>
    <property type="match status" value="1"/>
</dbReference>
<protein>
    <submittedName>
        <fullName evidence="8">Putative MFS family arabinose efflux permease</fullName>
    </submittedName>
</protein>
<evidence type="ECO:0000256" key="1">
    <source>
        <dbReference type="ARBA" id="ARBA00004651"/>
    </source>
</evidence>
<dbReference type="GO" id="GO:0005886">
    <property type="term" value="C:plasma membrane"/>
    <property type="evidence" value="ECO:0007669"/>
    <property type="project" value="UniProtKB-SubCell"/>
</dbReference>
<proteinExistence type="predicted"/>
<feature type="transmembrane region" description="Helical" evidence="6">
    <location>
        <begin position="254"/>
        <end position="277"/>
    </location>
</feature>
<keyword evidence="2" id="KW-1003">Cell membrane</keyword>
<feature type="transmembrane region" description="Helical" evidence="6">
    <location>
        <begin position="358"/>
        <end position="378"/>
    </location>
</feature>
<feature type="transmembrane region" description="Helical" evidence="6">
    <location>
        <begin position="225"/>
        <end position="248"/>
    </location>
</feature>
<dbReference type="PANTHER" id="PTHR23513">
    <property type="entry name" value="INTEGRAL MEMBRANE EFFLUX PROTEIN-RELATED"/>
    <property type="match status" value="1"/>
</dbReference>
<dbReference type="RefSeq" id="WP_121193693.1">
    <property type="nucleotide sequence ID" value="NZ_RBWV01000012.1"/>
</dbReference>
<feature type="transmembrane region" description="Helical" evidence="6">
    <location>
        <begin position="48"/>
        <end position="67"/>
    </location>
</feature>
<dbReference type="EMBL" id="RBWV01000012">
    <property type="protein sequence ID" value="RKS73893.1"/>
    <property type="molecule type" value="Genomic_DNA"/>
</dbReference>
<comment type="caution">
    <text evidence="8">The sequence shown here is derived from an EMBL/GenBank/DDBJ whole genome shotgun (WGS) entry which is preliminary data.</text>
</comment>
<evidence type="ECO:0000256" key="2">
    <source>
        <dbReference type="ARBA" id="ARBA00022475"/>
    </source>
</evidence>